<protein>
    <submittedName>
        <fullName evidence="2">Uncharacterized protein</fullName>
    </submittedName>
</protein>
<evidence type="ECO:0000313" key="3">
    <source>
        <dbReference type="Proteomes" id="UP000201235"/>
    </source>
</evidence>
<dbReference type="Proteomes" id="UP000201235">
    <property type="component" value="Segment"/>
</dbReference>
<reference evidence="2 3" key="1">
    <citation type="submission" date="2010-11" db="EMBL/GenBank/DDBJ databases">
        <title>The Genome Sequence of Cyanophage P-RSM1.</title>
        <authorList>
            <consortium name="The Broad Institute Genome Sequencing Platform"/>
            <person name="Henn M.R."/>
            <person name="Sullivan M.S."/>
            <person name="Osburne M.S."/>
            <person name="Levin J."/>
            <person name="Malboeuf C."/>
            <person name="Casali M."/>
            <person name="Russ C."/>
            <person name="Lennon N."/>
            <person name="Chapman S.B."/>
            <person name="Erlich R."/>
            <person name="Young S.K."/>
            <person name="Yandava C."/>
            <person name="Zeng Q."/>
            <person name="Alvarado L."/>
            <person name="Anderson S."/>
            <person name="Berlin A."/>
            <person name="Chen Z."/>
            <person name="Freedman E."/>
            <person name="Gellesch M."/>
            <person name="Goldberg J."/>
            <person name="Green L."/>
            <person name="Griggs A."/>
            <person name="Gujja S."/>
            <person name="Heilman E.R."/>
            <person name="Heiman D."/>
            <person name="Hollinger A."/>
            <person name="Howarth C."/>
            <person name="Larson L."/>
            <person name="Mehta T."/>
            <person name="Pearson M."/>
            <person name="Roberts A."/>
            <person name="Ryan E."/>
            <person name="Saif S."/>
            <person name="Shea T."/>
            <person name="Shenoy N."/>
            <person name="Sisk P."/>
            <person name="Stolte C."/>
            <person name="Sykes S."/>
            <person name="White J."/>
            <person name="Yu Q."/>
            <person name="Coleman M.L."/>
            <person name="Huang K.H."/>
            <person name="Weigele P.R."/>
            <person name="DeFrancesco A.S."/>
            <person name="Kern S.E."/>
            <person name="Thompson L.R."/>
            <person name="Fu R."/>
            <person name="Hombeck B."/>
            <person name="Chisholm S.W."/>
            <person name="Haas B."/>
            <person name="Nusbaum C."/>
            <person name="Birren B."/>
        </authorList>
    </citation>
    <scope>NUCLEOTIDE SEQUENCE [LARGE SCALE GENOMIC DNA]</scope>
    <source>
        <strain evidence="2 3">P-RSM1</strain>
    </source>
</reference>
<accession>M4QHT9</accession>
<proteinExistence type="predicted"/>
<evidence type="ECO:0000256" key="1">
    <source>
        <dbReference type="SAM" id="Phobius"/>
    </source>
</evidence>
<organism evidence="2 3">
    <name type="scientific">Cyanophage P-RSM1</name>
    <dbReference type="NCBI Taxonomy" id="536444"/>
    <lineage>
        <taxon>Viruses</taxon>
        <taxon>Duplodnaviria</taxon>
        <taxon>Heunggongvirae</taxon>
        <taxon>Uroviricota</taxon>
        <taxon>Caudoviricetes</taxon>
        <taxon>Pantevenvirales</taxon>
        <taxon>Kyanoviridae</taxon>
        <taxon>Emcearvirus</taxon>
        <taxon>Emcearvirus gerard</taxon>
    </lineage>
</organism>
<dbReference type="KEGG" id="vg:15312131"/>
<keyword evidence="3" id="KW-1185">Reference proteome</keyword>
<keyword evidence="1" id="KW-0472">Membrane</keyword>
<keyword evidence="1" id="KW-1133">Transmembrane helix</keyword>
<evidence type="ECO:0000313" key="2">
    <source>
        <dbReference type="EMBL" id="AGH26477.1"/>
    </source>
</evidence>
<name>M4QHT9_9CAUD</name>
<keyword evidence="1" id="KW-0812">Transmembrane</keyword>
<sequence>MTTKREKVRHQVKSRFYYLFWGTATIAVVAGQVYVGAGYRMFARSLNRIMNSIDAVIIPEPKGYYAPLIPPPPKTGPMWEMEKDSVEWL</sequence>
<gene>
    <name evidence="2" type="ORF">CPPG_00161</name>
</gene>
<dbReference type="OrthoDB" id="26253at10239"/>
<dbReference type="EMBL" id="HQ634175">
    <property type="protein sequence ID" value="AGH26477.1"/>
    <property type="molecule type" value="Genomic_DNA"/>
</dbReference>
<dbReference type="GeneID" id="15312131"/>
<feature type="transmembrane region" description="Helical" evidence="1">
    <location>
        <begin position="16"/>
        <end position="39"/>
    </location>
</feature>
<dbReference type="RefSeq" id="YP_007877712.1">
    <property type="nucleotide sequence ID" value="NC_021071.1"/>
</dbReference>